<dbReference type="EMBL" id="JAUTXU010000011">
    <property type="protein sequence ID" value="KAK3722995.1"/>
    <property type="molecule type" value="Genomic_DNA"/>
</dbReference>
<name>A0ACC3NTT4_9PEZI</name>
<dbReference type="Proteomes" id="UP001281147">
    <property type="component" value="Unassembled WGS sequence"/>
</dbReference>
<organism evidence="1 2">
    <name type="scientific">Vermiconidia calcicola</name>
    <dbReference type="NCBI Taxonomy" id="1690605"/>
    <lineage>
        <taxon>Eukaryota</taxon>
        <taxon>Fungi</taxon>
        <taxon>Dikarya</taxon>
        <taxon>Ascomycota</taxon>
        <taxon>Pezizomycotina</taxon>
        <taxon>Dothideomycetes</taxon>
        <taxon>Dothideomycetidae</taxon>
        <taxon>Mycosphaerellales</taxon>
        <taxon>Extremaceae</taxon>
        <taxon>Vermiconidia</taxon>
    </lineage>
</organism>
<evidence type="ECO:0000313" key="2">
    <source>
        <dbReference type="Proteomes" id="UP001281147"/>
    </source>
</evidence>
<gene>
    <name evidence="1" type="ORF">LTR37_002141</name>
</gene>
<proteinExistence type="predicted"/>
<protein>
    <submittedName>
        <fullName evidence="1">Uncharacterized protein</fullName>
    </submittedName>
</protein>
<accession>A0ACC3NTT4</accession>
<evidence type="ECO:0000313" key="1">
    <source>
        <dbReference type="EMBL" id="KAK3722995.1"/>
    </source>
</evidence>
<reference evidence="1" key="1">
    <citation type="submission" date="2023-07" db="EMBL/GenBank/DDBJ databases">
        <title>Black Yeasts Isolated from many extreme environments.</title>
        <authorList>
            <person name="Coleine C."/>
            <person name="Stajich J.E."/>
            <person name="Selbmann L."/>
        </authorList>
    </citation>
    <scope>NUCLEOTIDE SEQUENCE</scope>
    <source>
        <strain evidence="1">CCFEE 5714</strain>
    </source>
</reference>
<comment type="caution">
    <text evidence="1">The sequence shown here is derived from an EMBL/GenBank/DDBJ whole genome shotgun (WGS) entry which is preliminary data.</text>
</comment>
<keyword evidence="2" id="KW-1185">Reference proteome</keyword>
<sequence>MPSPSSRPPPLLLALLLSTVSSALAQEPCYWRSNEAIAVQDYPGWFACNNTNLSPNGAQLCCLGGAQCGDDRLCRSPMTNGSTGYGYFVGGCTDPNYRDPVCRMECTGDSQTWIQWDNSVSAWRCCGDDGCDGSPTTETFQASPPQRFVAVASAMSTTSSTASATSSSRPASSSSSSSASASPTLTDTGSGGGLSSGAVAGIAVAGAVVGLALVGAVLWFCWRRRKADRKQNQAAPEASWQQQDSPHQYMATPQSQGYDYYPEEGARKEAPMPPSEMPVEGHSRAELGGDTAVRKK</sequence>